<dbReference type="STRING" id="684364.F4P536"/>
<feature type="compositionally biased region" description="Polar residues" evidence="3">
    <location>
        <begin position="14"/>
        <end position="24"/>
    </location>
</feature>
<dbReference type="RefSeq" id="XP_006679528.1">
    <property type="nucleotide sequence ID" value="XM_006679465.1"/>
</dbReference>
<name>F4P536_BATDJ</name>
<dbReference type="SUPFAM" id="SSF56112">
    <property type="entry name" value="Protein kinase-like (PK-like)"/>
    <property type="match status" value="1"/>
</dbReference>
<dbReference type="OMA" id="AMHQYKV"/>
<dbReference type="EMBL" id="GL882885">
    <property type="protein sequence ID" value="EGF79802.1"/>
    <property type="molecule type" value="Genomic_DNA"/>
</dbReference>
<reference evidence="5 6" key="1">
    <citation type="submission" date="2009-12" db="EMBL/GenBank/DDBJ databases">
        <title>The draft genome of Batrachochytrium dendrobatidis.</title>
        <authorList>
            <consortium name="US DOE Joint Genome Institute (JGI-PGF)"/>
            <person name="Kuo A."/>
            <person name="Salamov A."/>
            <person name="Schmutz J."/>
            <person name="Lucas S."/>
            <person name="Pitluck S."/>
            <person name="Rosenblum E."/>
            <person name="Stajich J."/>
            <person name="Eisen M."/>
            <person name="Grigoriev I.V."/>
        </authorList>
    </citation>
    <scope>NUCLEOTIDE SEQUENCE [LARGE SCALE GENOMIC DNA]</scope>
    <source>
        <strain evidence="6">JAM81 / FGSC 10211</strain>
    </source>
</reference>
<dbReference type="GeneID" id="18240186"/>
<dbReference type="InterPro" id="IPR017441">
    <property type="entry name" value="Protein_kinase_ATP_BS"/>
</dbReference>
<evidence type="ECO:0000256" key="2">
    <source>
        <dbReference type="PROSITE-ProRule" id="PRU10141"/>
    </source>
</evidence>
<evidence type="ECO:0000313" key="6">
    <source>
        <dbReference type="Proteomes" id="UP000007241"/>
    </source>
</evidence>
<dbReference type="InterPro" id="IPR000719">
    <property type="entry name" value="Prot_kinase_dom"/>
</dbReference>
<dbReference type="PANTHER" id="PTHR22967">
    <property type="entry name" value="SERINE/THREONINE PROTEIN KINASE"/>
    <property type="match status" value="1"/>
</dbReference>
<dbReference type="Gene3D" id="1.10.510.10">
    <property type="entry name" value="Transferase(Phosphotransferase) domain 1"/>
    <property type="match status" value="1"/>
</dbReference>
<dbReference type="Pfam" id="PF00069">
    <property type="entry name" value="Pkinase"/>
    <property type="match status" value="1"/>
</dbReference>
<feature type="binding site" evidence="2">
    <location>
        <position position="121"/>
    </location>
    <ligand>
        <name>ATP</name>
        <dbReference type="ChEBI" id="CHEBI:30616"/>
    </ligand>
</feature>
<dbReference type="InParanoid" id="F4P536"/>
<accession>F4P536</accession>
<feature type="region of interest" description="Disordered" evidence="3">
    <location>
        <begin position="1"/>
        <end position="24"/>
    </location>
</feature>
<feature type="domain" description="Protein kinase" evidence="4">
    <location>
        <begin position="84"/>
        <end position="364"/>
    </location>
</feature>
<dbReference type="GO" id="GO:0004674">
    <property type="term" value="F:protein serine/threonine kinase activity"/>
    <property type="evidence" value="ECO:0000318"/>
    <property type="project" value="GO_Central"/>
</dbReference>
<sequence>MPTFEALSVDDSPSGRTSRINSYNSSLPRHTPIVASRPGPMHPIIQYIYAMFSALAAFLVSLRPSSSSSIFSQQASLLINNRQYKVVKQLGEGGFSFVFLVKDMSRLEANTSPTDGLFALKRIAVQLPEHEERLKNEIAAHGCVSDSPFVVKLVDSQRITDANGSVTEGRLLLPYFKNGTIQDMIDKTPVGEFIPLDQILRVGIDICKGLQAFHSRTPPLAFRDLKPANVLLGDHNNAVLMDLGSVALARLQIKSRREAVALQELCAETVTAPFRAPELFDPASDTLITEAVDIWALGCTLYAMAYRTSPFDGTMTAVINCKLLFPPNDPYGPQFRAVMEGIIQSKPTSRPSANQVEQLLTRFLGSVTVQV</sequence>
<dbReference type="FunCoup" id="F4P536">
    <property type="interactions" value="368"/>
</dbReference>
<protein>
    <recommendedName>
        <fullName evidence="4">Protein kinase domain-containing protein</fullName>
    </recommendedName>
</protein>
<dbReference type="InterPro" id="IPR011009">
    <property type="entry name" value="Kinase-like_dom_sf"/>
</dbReference>
<keyword evidence="6" id="KW-1185">Reference proteome</keyword>
<dbReference type="GO" id="GO:0005524">
    <property type="term" value="F:ATP binding"/>
    <property type="evidence" value="ECO:0007669"/>
    <property type="project" value="UniProtKB-UniRule"/>
</dbReference>
<proteinExistence type="predicted"/>
<organism evidence="5 6">
    <name type="scientific">Batrachochytrium dendrobatidis (strain JAM81 / FGSC 10211)</name>
    <name type="common">Frog chytrid fungus</name>
    <dbReference type="NCBI Taxonomy" id="684364"/>
    <lineage>
        <taxon>Eukaryota</taxon>
        <taxon>Fungi</taxon>
        <taxon>Fungi incertae sedis</taxon>
        <taxon>Chytridiomycota</taxon>
        <taxon>Chytridiomycota incertae sedis</taxon>
        <taxon>Chytridiomycetes</taxon>
        <taxon>Rhizophydiales</taxon>
        <taxon>Rhizophydiales incertae sedis</taxon>
        <taxon>Batrachochytrium</taxon>
    </lineage>
</organism>
<dbReference type="PROSITE" id="PS50011">
    <property type="entry name" value="PROTEIN_KINASE_DOM"/>
    <property type="match status" value="1"/>
</dbReference>
<evidence type="ECO:0000256" key="3">
    <source>
        <dbReference type="SAM" id="MobiDB-lite"/>
    </source>
</evidence>
<dbReference type="HOGENOM" id="CLU_000288_109_1_1"/>
<keyword evidence="2" id="KW-0067">ATP-binding</keyword>
<keyword evidence="1 2" id="KW-0547">Nucleotide-binding</keyword>
<evidence type="ECO:0000313" key="5">
    <source>
        <dbReference type="EMBL" id="EGF79802.1"/>
    </source>
</evidence>
<dbReference type="OrthoDB" id="248923at2759"/>
<dbReference type="PROSITE" id="PS00107">
    <property type="entry name" value="PROTEIN_KINASE_ATP"/>
    <property type="match status" value="1"/>
</dbReference>
<evidence type="ECO:0000259" key="4">
    <source>
        <dbReference type="PROSITE" id="PS50011"/>
    </source>
</evidence>
<dbReference type="AlphaFoldDB" id="F4P536"/>
<dbReference type="Proteomes" id="UP000007241">
    <property type="component" value="Unassembled WGS sequence"/>
</dbReference>
<dbReference type="SMART" id="SM00220">
    <property type="entry name" value="S_TKc"/>
    <property type="match status" value="1"/>
</dbReference>
<dbReference type="PANTHER" id="PTHR22967:SF92">
    <property type="entry name" value="LD17053P"/>
    <property type="match status" value="1"/>
</dbReference>
<gene>
    <name evidence="5" type="ORF">BATDEDRAFT_33346</name>
</gene>
<dbReference type="GO" id="GO:0005737">
    <property type="term" value="C:cytoplasm"/>
    <property type="evidence" value="ECO:0000318"/>
    <property type="project" value="GO_Central"/>
</dbReference>
<evidence type="ECO:0000256" key="1">
    <source>
        <dbReference type="ARBA" id="ARBA00022741"/>
    </source>
</evidence>